<dbReference type="Pfam" id="PF00535">
    <property type="entry name" value="Glycos_transf_2"/>
    <property type="match status" value="1"/>
</dbReference>
<organism evidence="6 7">
    <name type="scientific">Clostridium fungisolvens</name>
    <dbReference type="NCBI Taxonomy" id="1604897"/>
    <lineage>
        <taxon>Bacteria</taxon>
        <taxon>Bacillati</taxon>
        <taxon>Bacillota</taxon>
        <taxon>Clostridia</taxon>
        <taxon>Eubacteriales</taxon>
        <taxon>Clostridiaceae</taxon>
        <taxon>Clostridium</taxon>
    </lineage>
</organism>
<dbReference type="AlphaFoldDB" id="A0A6V8SLI6"/>
<dbReference type="InterPro" id="IPR029063">
    <property type="entry name" value="SAM-dependent_MTases_sf"/>
</dbReference>
<dbReference type="RefSeq" id="WP_183279423.1">
    <property type="nucleotide sequence ID" value="NZ_BLZR01000001.1"/>
</dbReference>
<comment type="pathway">
    <text evidence="1">Cell wall biogenesis; cell wall polysaccharide biosynthesis.</text>
</comment>
<dbReference type="Gene3D" id="3.40.50.150">
    <property type="entry name" value="Vaccinia Virus protein VP39"/>
    <property type="match status" value="1"/>
</dbReference>
<keyword evidence="4" id="KW-0808">Transferase</keyword>
<dbReference type="InterPro" id="IPR029044">
    <property type="entry name" value="Nucleotide-diphossugar_trans"/>
</dbReference>
<dbReference type="PANTHER" id="PTHR43179:SF12">
    <property type="entry name" value="GALACTOFURANOSYLTRANSFERASE GLFT2"/>
    <property type="match status" value="1"/>
</dbReference>
<dbReference type="InterPro" id="IPR001173">
    <property type="entry name" value="Glyco_trans_2-like"/>
</dbReference>
<keyword evidence="7" id="KW-1185">Reference proteome</keyword>
<proteinExistence type="inferred from homology"/>
<evidence type="ECO:0000256" key="3">
    <source>
        <dbReference type="ARBA" id="ARBA00022676"/>
    </source>
</evidence>
<evidence type="ECO:0000256" key="1">
    <source>
        <dbReference type="ARBA" id="ARBA00004776"/>
    </source>
</evidence>
<keyword evidence="3" id="KW-0328">Glycosyltransferase</keyword>
<sequence>MNRNIEAHKTSIIIITYNNIEYTKKCIDSIRKYTEHLDYEIIVVDNNSSDETKDWLKRCIDIKCIFNEFNMGFPKGCNQGINIATGDSVLLLNNDVIVTPRWLNNLSSALWSDESIGAVGAVTNNCSYYQTIPTTYTNYDELIEFAGKYNVSDEKRWEQRIKLIGFCMFIKKSVINKVGLLDERFTPGNYEDDDYSYRIIKAGYKLLLCKDTFIHHYGSASFKKDQGKTNDLMYENYRKFVEKWGFDPSSMTLIRYEILSKIINIDNSTMNILDIGCGCGATCLKIRDEYKNASLFGIEQNPSAASIARTFMNMKVGDVENIEFDYEERFFDYIIMSEVVQYLNNPERLFTIIKKYLKLQGCLILIVPNAMYFSKIKQLINGSWRYDDGCLGSENVSFFTFNDLYKLLVDCRYYNIRAEGILGETSKEDEEFIELLLSVSKQDMRIQYLSSRYIFLVDNNEYGMERRLAFILRRIEYDVDGENSVGKIAQLFFSKKLSMEDIDRAIEKHIILKDKLRSIMKEIYLEEKR</sequence>
<dbReference type="GO" id="GO:0016757">
    <property type="term" value="F:glycosyltransferase activity"/>
    <property type="evidence" value="ECO:0007669"/>
    <property type="project" value="UniProtKB-KW"/>
</dbReference>
<dbReference type="PANTHER" id="PTHR43179">
    <property type="entry name" value="RHAMNOSYLTRANSFERASE WBBL"/>
    <property type="match status" value="1"/>
</dbReference>
<feature type="domain" description="Glycosyltransferase 2-like" evidence="5">
    <location>
        <begin position="11"/>
        <end position="174"/>
    </location>
</feature>
<dbReference type="CDD" id="cd02440">
    <property type="entry name" value="AdoMet_MTases"/>
    <property type="match status" value="1"/>
</dbReference>
<dbReference type="SUPFAM" id="SSF53335">
    <property type="entry name" value="S-adenosyl-L-methionine-dependent methyltransferases"/>
    <property type="match status" value="1"/>
</dbReference>
<dbReference type="Proteomes" id="UP000580568">
    <property type="component" value="Unassembled WGS sequence"/>
</dbReference>
<evidence type="ECO:0000259" key="5">
    <source>
        <dbReference type="Pfam" id="PF00535"/>
    </source>
</evidence>
<evidence type="ECO:0000313" key="7">
    <source>
        <dbReference type="Proteomes" id="UP000580568"/>
    </source>
</evidence>
<protein>
    <recommendedName>
        <fullName evidence="5">Glycosyltransferase 2-like domain-containing protein</fullName>
    </recommendedName>
</protein>
<dbReference type="CDD" id="cd04186">
    <property type="entry name" value="GT_2_like_c"/>
    <property type="match status" value="1"/>
</dbReference>
<dbReference type="Pfam" id="PF13489">
    <property type="entry name" value="Methyltransf_23"/>
    <property type="match status" value="1"/>
</dbReference>
<reference evidence="6 7" key="1">
    <citation type="submission" date="2020-07" db="EMBL/GenBank/DDBJ databases">
        <title>A new beta-1,3-glucan-decomposing anaerobic bacterium isolated from anoxic soil subjected to biological soil disinfestation.</title>
        <authorList>
            <person name="Ueki A."/>
            <person name="Tonouchi A."/>
        </authorList>
    </citation>
    <scope>NUCLEOTIDE SEQUENCE [LARGE SCALE GENOMIC DNA]</scope>
    <source>
        <strain evidence="6 7">TW1</strain>
    </source>
</reference>
<comment type="similarity">
    <text evidence="2">Belongs to the glycosyltransferase 2 family.</text>
</comment>
<evidence type="ECO:0000256" key="4">
    <source>
        <dbReference type="ARBA" id="ARBA00022679"/>
    </source>
</evidence>
<comment type="caution">
    <text evidence="6">The sequence shown here is derived from an EMBL/GenBank/DDBJ whole genome shotgun (WGS) entry which is preliminary data.</text>
</comment>
<accession>A0A6V8SLI6</accession>
<dbReference type="Gene3D" id="3.90.550.10">
    <property type="entry name" value="Spore Coat Polysaccharide Biosynthesis Protein SpsA, Chain A"/>
    <property type="match status" value="1"/>
</dbReference>
<gene>
    <name evidence="6" type="ORF">bsdtw1_04298</name>
</gene>
<evidence type="ECO:0000313" key="6">
    <source>
        <dbReference type="EMBL" id="GFP78104.1"/>
    </source>
</evidence>
<dbReference type="EMBL" id="BLZR01000001">
    <property type="protein sequence ID" value="GFP78104.1"/>
    <property type="molecule type" value="Genomic_DNA"/>
</dbReference>
<name>A0A6V8SLI6_9CLOT</name>
<evidence type="ECO:0000256" key="2">
    <source>
        <dbReference type="ARBA" id="ARBA00006739"/>
    </source>
</evidence>
<dbReference type="SUPFAM" id="SSF53448">
    <property type="entry name" value="Nucleotide-diphospho-sugar transferases"/>
    <property type="match status" value="1"/>
</dbReference>